<gene>
    <name evidence="4" type="ORF">LZ495_42465</name>
</gene>
<feature type="transmembrane region" description="Helical" evidence="2">
    <location>
        <begin position="199"/>
        <end position="219"/>
    </location>
</feature>
<keyword evidence="2" id="KW-0472">Membrane</keyword>
<proteinExistence type="predicted"/>
<evidence type="ECO:0008006" key="6">
    <source>
        <dbReference type="Google" id="ProtNLM"/>
    </source>
</evidence>
<dbReference type="PROSITE" id="PS51318">
    <property type="entry name" value="TAT"/>
    <property type="match status" value="1"/>
</dbReference>
<comment type="caution">
    <text evidence="4">The sequence shown here is derived from an EMBL/GenBank/DDBJ whole genome shotgun (WGS) entry which is preliminary data.</text>
</comment>
<dbReference type="AlphaFoldDB" id="A0AA41Q932"/>
<evidence type="ECO:0000313" key="5">
    <source>
        <dbReference type="Proteomes" id="UP001165378"/>
    </source>
</evidence>
<feature type="signal peptide" evidence="3">
    <location>
        <begin position="1"/>
        <end position="34"/>
    </location>
</feature>
<feature type="chain" id="PRO_5041373736" description="LPXTG cell wall anchor domain-containing protein" evidence="3">
    <location>
        <begin position="35"/>
        <end position="227"/>
    </location>
</feature>
<dbReference type="InterPro" id="IPR006311">
    <property type="entry name" value="TAT_signal"/>
</dbReference>
<keyword evidence="2" id="KW-0812">Transmembrane</keyword>
<dbReference type="EMBL" id="JAKFHA010000062">
    <property type="protein sequence ID" value="MCF2533853.1"/>
    <property type="molecule type" value="Genomic_DNA"/>
</dbReference>
<feature type="region of interest" description="Disordered" evidence="1">
    <location>
        <begin position="129"/>
        <end position="197"/>
    </location>
</feature>
<name>A0AA41Q932_9ACTN</name>
<feature type="compositionally biased region" description="Basic and acidic residues" evidence="1">
    <location>
        <begin position="140"/>
        <end position="181"/>
    </location>
</feature>
<evidence type="ECO:0000256" key="3">
    <source>
        <dbReference type="SAM" id="SignalP"/>
    </source>
</evidence>
<accession>A0AA41Q932</accession>
<evidence type="ECO:0000256" key="2">
    <source>
        <dbReference type="SAM" id="Phobius"/>
    </source>
</evidence>
<evidence type="ECO:0000313" key="4">
    <source>
        <dbReference type="EMBL" id="MCF2533853.1"/>
    </source>
</evidence>
<dbReference type="RefSeq" id="WP_235058616.1">
    <property type="nucleotide sequence ID" value="NZ_JAKFHA010000062.1"/>
</dbReference>
<reference evidence="4" key="1">
    <citation type="submission" date="2022-01" db="EMBL/GenBank/DDBJ databases">
        <title>Genome-Based Taxonomic Classification of the Phylum Actinobacteria.</title>
        <authorList>
            <person name="Gao Y."/>
        </authorList>
    </citation>
    <scope>NUCLEOTIDE SEQUENCE</scope>
    <source>
        <strain evidence="4">KLBMP 8922</strain>
    </source>
</reference>
<keyword evidence="2" id="KW-1133">Transmembrane helix</keyword>
<organism evidence="4 5">
    <name type="scientific">Yinghuangia soli</name>
    <dbReference type="NCBI Taxonomy" id="2908204"/>
    <lineage>
        <taxon>Bacteria</taxon>
        <taxon>Bacillati</taxon>
        <taxon>Actinomycetota</taxon>
        <taxon>Actinomycetes</taxon>
        <taxon>Kitasatosporales</taxon>
        <taxon>Streptomycetaceae</taxon>
        <taxon>Yinghuangia</taxon>
    </lineage>
</organism>
<keyword evidence="5" id="KW-1185">Reference proteome</keyword>
<protein>
    <recommendedName>
        <fullName evidence="6">LPXTG cell wall anchor domain-containing protein</fullName>
    </recommendedName>
</protein>
<keyword evidence="3" id="KW-0732">Signal</keyword>
<evidence type="ECO:0000256" key="1">
    <source>
        <dbReference type="SAM" id="MobiDB-lite"/>
    </source>
</evidence>
<sequence>MRTASLHRRPVFRAAAVAGLAAAVVAVPAGAAFAADAPAPKPPTAGVPDAKTGTVKLTDRVSATLSNGKGGPKAVVKLTADAADGTKAGTVIGTLTKANQSGSYNGLTVRIAGADGSDPTLVWSVEGQGGEKSAAFPKAEAPKPDQKVTPKPADKNAEKKAEKKAEAKKDAPAPKKDETAKPKGGVAAGGEHKSNDDTLLYAGAGAAAVGAAGLGFVMLRRRSTDQG</sequence>
<dbReference type="Proteomes" id="UP001165378">
    <property type="component" value="Unassembled WGS sequence"/>
</dbReference>